<evidence type="ECO:0000313" key="5">
    <source>
        <dbReference type="EMBL" id="KAL0832711.1"/>
    </source>
</evidence>
<sequence length="128" mass="14990">MKPLYAVYIVMILSQQYISVLGQEGRLFHMTDTVFTCSSYLSALITNFCDNIFKIVKRDTNSVLIDRLTPRSLHELRNKERVLAQERWRRVRRQIASECCDQPCSVGNIIKYCPEESKLAKERPDIFE</sequence>
<dbReference type="InterPro" id="IPR022353">
    <property type="entry name" value="Insulin_CS"/>
</dbReference>
<comment type="similarity">
    <text evidence="1">Belongs to the insulin family.</text>
</comment>
<evidence type="ECO:0000313" key="7">
    <source>
        <dbReference type="Proteomes" id="UP001549920"/>
    </source>
</evidence>
<dbReference type="PROSITE" id="PS00262">
    <property type="entry name" value="INSULIN"/>
    <property type="match status" value="1"/>
</dbReference>
<organism evidence="5 8">
    <name type="scientific">Loxostege sticticalis</name>
    <name type="common">Beet webworm moth</name>
    <dbReference type="NCBI Taxonomy" id="481309"/>
    <lineage>
        <taxon>Eukaryota</taxon>
        <taxon>Metazoa</taxon>
        <taxon>Ecdysozoa</taxon>
        <taxon>Arthropoda</taxon>
        <taxon>Hexapoda</taxon>
        <taxon>Insecta</taxon>
        <taxon>Pterygota</taxon>
        <taxon>Neoptera</taxon>
        <taxon>Endopterygota</taxon>
        <taxon>Lepidoptera</taxon>
        <taxon>Glossata</taxon>
        <taxon>Ditrysia</taxon>
        <taxon>Pyraloidea</taxon>
        <taxon>Crambidae</taxon>
        <taxon>Pyraustinae</taxon>
        <taxon>Loxostege</taxon>
    </lineage>
</organism>
<reference evidence="7 8" key="1">
    <citation type="submission" date="2024-06" db="EMBL/GenBank/DDBJ databases">
        <title>A chromosome-level genome assembly of beet webworm, Loxostege sticticalis.</title>
        <authorList>
            <person name="Zhang Y."/>
        </authorList>
    </citation>
    <scope>NUCLEOTIDE SEQUENCE [LARGE SCALE GENOMIC DNA]</scope>
    <source>
        <strain evidence="6">AQ026</strain>
        <strain evidence="5">AQ028</strain>
        <tissue evidence="5">Male pupae</tissue>
        <tissue evidence="6">Whole body</tissue>
    </source>
</reference>
<dbReference type="Pfam" id="PF00049">
    <property type="entry name" value="Insulin"/>
    <property type="match status" value="1"/>
</dbReference>
<feature type="domain" description="Insulin-like" evidence="4">
    <location>
        <begin position="37"/>
        <end position="113"/>
    </location>
</feature>
<comment type="caution">
    <text evidence="5">The sequence shown here is derived from an EMBL/GenBank/DDBJ whole genome shotgun (WGS) entry which is preliminary data.</text>
</comment>
<evidence type="ECO:0000256" key="3">
    <source>
        <dbReference type="ARBA" id="ARBA00022729"/>
    </source>
</evidence>
<dbReference type="Gene3D" id="1.10.100.10">
    <property type="entry name" value="Insulin-like"/>
    <property type="match status" value="1"/>
</dbReference>
<dbReference type="SUPFAM" id="SSF56994">
    <property type="entry name" value="Insulin-like"/>
    <property type="match status" value="1"/>
</dbReference>
<dbReference type="Proteomes" id="UP001549921">
    <property type="component" value="Unassembled WGS sequence"/>
</dbReference>
<evidence type="ECO:0000313" key="8">
    <source>
        <dbReference type="Proteomes" id="UP001549921"/>
    </source>
</evidence>
<keyword evidence="7" id="KW-1185">Reference proteome</keyword>
<evidence type="ECO:0000259" key="4">
    <source>
        <dbReference type="Pfam" id="PF00049"/>
    </source>
</evidence>
<evidence type="ECO:0000256" key="1">
    <source>
        <dbReference type="ARBA" id="ARBA00009034"/>
    </source>
</evidence>
<dbReference type="InterPro" id="IPR036438">
    <property type="entry name" value="Insulin-like_sf"/>
</dbReference>
<evidence type="ECO:0000313" key="6">
    <source>
        <dbReference type="EMBL" id="KAL0882322.1"/>
    </source>
</evidence>
<dbReference type="EMBL" id="JBEDNZ010000010">
    <property type="protein sequence ID" value="KAL0832711.1"/>
    <property type="molecule type" value="Genomic_DNA"/>
</dbReference>
<dbReference type="AlphaFoldDB" id="A0ABD0T3W1"/>
<evidence type="ECO:0000256" key="2">
    <source>
        <dbReference type="ARBA" id="ARBA00022685"/>
    </source>
</evidence>
<dbReference type="GO" id="GO:0005576">
    <property type="term" value="C:extracellular region"/>
    <property type="evidence" value="ECO:0007669"/>
    <property type="project" value="UniProtKB-ARBA"/>
</dbReference>
<keyword evidence="2" id="KW-0165">Cleavage on pair of basic residues</keyword>
<proteinExistence type="inferred from homology"/>
<keyword evidence="3" id="KW-0732">Signal</keyword>
<gene>
    <name evidence="6" type="ORF">ABMA27_000835</name>
    <name evidence="5" type="ORF">ABMA28_000893</name>
</gene>
<protein>
    <recommendedName>
        <fullName evidence="4">Insulin-like domain-containing protein</fullName>
    </recommendedName>
</protein>
<name>A0ABD0T3W1_LOXSC</name>
<dbReference type="InterPro" id="IPR016179">
    <property type="entry name" value="Insulin-like"/>
</dbReference>
<accession>A0ABD0T3W1</accession>
<dbReference type="Proteomes" id="UP001549920">
    <property type="component" value="Unassembled WGS sequence"/>
</dbReference>
<dbReference type="EMBL" id="JBEUOH010000010">
    <property type="protein sequence ID" value="KAL0882322.1"/>
    <property type="molecule type" value="Genomic_DNA"/>
</dbReference>